<feature type="transmembrane region" description="Helical" evidence="1">
    <location>
        <begin position="484"/>
        <end position="506"/>
    </location>
</feature>
<evidence type="ECO:0000313" key="2">
    <source>
        <dbReference type="EMBL" id="ABJ83243.1"/>
    </source>
</evidence>
<dbReference type="EMBL" id="CP000473">
    <property type="protein sequence ID" value="ABJ83243.1"/>
    <property type="molecule type" value="Genomic_DNA"/>
</dbReference>
<proteinExistence type="predicted"/>
<feature type="transmembrane region" description="Helical" evidence="1">
    <location>
        <begin position="228"/>
        <end position="248"/>
    </location>
</feature>
<feature type="transmembrane region" description="Helical" evidence="1">
    <location>
        <begin position="260"/>
        <end position="278"/>
    </location>
</feature>
<dbReference type="STRING" id="234267.Acid_2253"/>
<feature type="transmembrane region" description="Helical" evidence="1">
    <location>
        <begin position="334"/>
        <end position="360"/>
    </location>
</feature>
<dbReference type="InParanoid" id="Q025S6"/>
<evidence type="ECO:0008006" key="3">
    <source>
        <dbReference type="Google" id="ProtNLM"/>
    </source>
</evidence>
<dbReference type="KEGG" id="sus:Acid_2253"/>
<sequence length="638" mass="68430">MSTIPPRDPFPPAQALAFAEAHLENSKTGSIPKGKAALTAVLISMVLFSVIAGYSQSLSGMALYDDEGTLIRWVRDVISGQPLYDTIQTPYGPLYFAYEWLAHAPLGIPVSHDSVRFVTSFFRVAAVLLVFLLCHKLSGSVLISWAAGIVAFGELSFLSREPAHPQELCIALLLALALAGCYTANRVRLMLTMGALAGGMALTKINIGIFAVAAMGVVFAFSTKPSPLWTGARAAVAGCAILLPAALMNGMFGQSWAVRYCALETISIVAALVVLWRVTARTPFDLRLGVRDFLTSAVGFAIAVLLISGFAIARGSSFGAMLECLVIGPRRAFGPMWFVAAHVVNAAVAWAAVCLGLGWTVSSGRWNASLIASLKLLLALLVFGCCLADRSAILMNYGLPLLWLVAIPSDPSAGSHAGSFSRALLMMLTVIQFLYAFPVAGEQMPFMEILPIVVAAVCLADAIGQLEIRRALIWTPANRKTATIVAGALLASISCFIAGESLRLYLSRPALQLPGASLIHLNARDTRARQEIVRLVRADSCATLVSIPGMPSFNEWTGVRSPSSQPGGPWIQVMNAASQINLARQLSGDTYACVVIDKQSADLWSEKYVAYSSPMARFIRENFRTEFDSAGYLFLVRR</sequence>
<dbReference type="AlphaFoldDB" id="Q025S6"/>
<dbReference type="eggNOG" id="ENOG50337ZF">
    <property type="taxonomic scope" value="Bacteria"/>
</dbReference>
<protein>
    <recommendedName>
        <fullName evidence="3">Glycosyltransferase RgtA/B/C/D-like domain-containing protein</fullName>
    </recommendedName>
</protein>
<feature type="transmembrane region" description="Helical" evidence="1">
    <location>
        <begin position="366"/>
        <end position="388"/>
    </location>
</feature>
<accession>Q025S6</accession>
<name>Q025S6_SOLUE</name>
<keyword evidence="1" id="KW-0472">Membrane</keyword>
<dbReference type="HOGENOM" id="CLU_431408_0_0_0"/>
<evidence type="ECO:0000256" key="1">
    <source>
        <dbReference type="SAM" id="Phobius"/>
    </source>
</evidence>
<reference evidence="2" key="1">
    <citation type="submission" date="2006-10" db="EMBL/GenBank/DDBJ databases">
        <title>Complete sequence of Solibacter usitatus Ellin6076.</title>
        <authorList>
            <consortium name="US DOE Joint Genome Institute"/>
            <person name="Copeland A."/>
            <person name="Lucas S."/>
            <person name="Lapidus A."/>
            <person name="Barry K."/>
            <person name="Detter J.C."/>
            <person name="Glavina del Rio T."/>
            <person name="Hammon N."/>
            <person name="Israni S."/>
            <person name="Dalin E."/>
            <person name="Tice H."/>
            <person name="Pitluck S."/>
            <person name="Thompson L.S."/>
            <person name="Brettin T."/>
            <person name="Bruce D."/>
            <person name="Han C."/>
            <person name="Tapia R."/>
            <person name="Gilna P."/>
            <person name="Schmutz J."/>
            <person name="Larimer F."/>
            <person name="Land M."/>
            <person name="Hauser L."/>
            <person name="Kyrpides N."/>
            <person name="Mikhailova N."/>
            <person name="Janssen P.H."/>
            <person name="Kuske C.R."/>
            <person name="Richardson P."/>
        </authorList>
    </citation>
    <scope>NUCLEOTIDE SEQUENCE</scope>
    <source>
        <strain evidence="2">Ellin6076</strain>
    </source>
</reference>
<feature type="transmembrane region" description="Helical" evidence="1">
    <location>
        <begin position="165"/>
        <end position="184"/>
    </location>
</feature>
<keyword evidence="1" id="KW-1133">Transmembrane helix</keyword>
<organism evidence="2">
    <name type="scientific">Solibacter usitatus (strain Ellin6076)</name>
    <dbReference type="NCBI Taxonomy" id="234267"/>
    <lineage>
        <taxon>Bacteria</taxon>
        <taxon>Pseudomonadati</taxon>
        <taxon>Acidobacteriota</taxon>
        <taxon>Terriglobia</taxon>
        <taxon>Bryobacterales</taxon>
        <taxon>Solibacteraceae</taxon>
        <taxon>Candidatus Solibacter</taxon>
    </lineage>
</organism>
<feature type="transmembrane region" description="Helical" evidence="1">
    <location>
        <begin position="36"/>
        <end position="55"/>
    </location>
</feature>
<keyword evidence="1" id="KW-0812">Transmembrane</keyword>
<feature type="transmembrane region" description="Helical" evidence="1">
    <location>
        <begin position="293"/>
        <end position="313"/>
    </location>
</feature>
<feature type="transmembrane region" description="Helical" evidence="1">
    <location>
        <begin position="446"/>
        <end position="463"/>
    </location>
</feature>
<feature type="transmembrane region" description="Helical" evidence="1">
    <location>
        <begin position="205"/>
        <end position="222"/>
    </location>
</feature>
<feature type="transmembrane region" description="Helical" evidence="1">
    <location>
        <begin position="423"/>
        <end position="440"/>
    </location>
</feature>
<gene>
    <name evidence="2" type="ordered locus">Acid_2253</name>
</gene>